<dbReference type="Proteomes" id="UP000811609">
    <property type="component" value="Chromosome 1"/>
</dbReference>
<evidence type="ECO:0000256" key="14">
    <source>
        <dbReference type="ARBA" id="ARBA00069041"/>
    </source>
</evidence>
<keyword evidence="4 15" id="KW-0547">Nucleotide-binding</keyword>
<keyword evidence="12 15" id="KW-0539">Nucleus</keyword>
<evidence type="ECO:0000256" key="1">
    <source>
        <dbReference type="ARBA" id="ARBA00004123"/>
    </source>
</evidence>
<reference evidence="17" key="1">
    <citation type="submission" date="2020-12" db="EMBL/GenBank/DDBJ databases">
        <title>WGS assembly of Carya illinoinensis cv. Pawnee.</title>
        <authorList>
            <person name="Platts A."/>
            <person name="Shu S."/>
            <person name="Wright S."/>
            <person name="Barry K."/>
            <person name="Edger P."/>
            <person name="Pires J.C."/>
            <person name="Schmutz J."/>
        </authorList>
    </citation>
    <scope>NUCLEOTIDE SEQUENCE</scope>
    <source>
        <tissue evidence="17">Leaf</tissue>
    </source>
</reference>
<dbReference type="GO" id="GO:0005524">
    <property type="term" value="F:ATP binding"/>
    <property type="evidence" value="ECO:0007669"/>
    <property type="project" value="UniProtKB-KW"/>
</dbReference>
<evidence type="ECO:0000259" key="16">
    <source>
        <dbReference type="SMART" id="SM00559"/>
    </source>
</evidence>
<dbReference type="FunFam" id="2.40.290.10:FF:000006">
    <property type="entry name" value="ATP-dependent DNA helicase 2 subunit KU80"/>
    <property type="match status" value="1"/>
</dbReference>
<comment type="caution">
    <text evidence="17">The sequence shown here is derived from an EMBL/GenBank/DDBJ whole genome shotgun (WGS) entry which is preliminary data.</text>
</comment>
<evidence type="ECO:0000256" key="2">
    <source>
        <dbReference type="ARBA" id="ARBA00007726"/>
    </source>
</evidence>
<dbReference type="InterPro" id="IPR014893">
    <property type="entry name" value="Ku_PK_bind"/>
</dbReference>
<dbReference type="PANTHER" id="PTHR12604:SF4">
    <property type="entry name" value="X-RAY REPAIR CROSS-COMPLEMENTING PROTEIN 5"/>
    <property type="match status" value="1"/>
</dbReference>
<dbReference type="PANTHER" id="PTHR12604">
    <property type="entry name" value="KU AUTOANTIGEN DNA HELICASE"/>
    <property type="match status" value="1"/>
</dbReference>
<sequence>MARNRETLLLLLDVGPSMHKVLPELEKVCSMLVEKKLVYHKSDQVGIILFGTEDTKNELTREVGGYEHVVVLQDTKVVDGDLVEALQQLPRGTFNGDFLDAIIVGMDILIKKFGETDKKKKRLCLITNALSPVKDPFEGTKEGQVITIAEQLVRHGMGMESIVVRERLNGSATKRIMDENDHLLNIFAKKTSAKLVYVESPTSLLGALRTRNISPVTIFRGDLELSSKMKIKVWVYKKTSEEKFPTLKKYSDKAPPTDKFATHEVKVDYEYKSVEDPGRVVPPEERIKGYRYGPQVVPIAPSEWDAVKFKPEKGIKLLGFTNASNILRHYYMKDANVFIADPGNTRAILAVSALARAMKAENKVAIVRCVWRHGQGNVIVGVLTPNVSDKDNIPDSFNFNVLPFVEDVREFQFPSFNNFPASWQPNEQQQEAADDLVKLLDLAPSGKEEVLQPEFTPNPVLQRFYHHLDLKSKHPDAAIPPLDETLKRITEPDPELFSLNKSAIDAFRRSFELKDNPKLKKSTRRILREKTSGSNMGEGYADISVQSLNSIENTSAVKIEKIGDLTPVQDFETLMSRRDGPEWIGKAIKDMKNKIFDLVEDSYEGDNYPKALECLVALRKGCILEQEPKQFNDFLRHLCKFCREKNLNSFCEFLTSKELALISKTEAIDSEVCDDEARSFLVKPDTKVE</sequence>
<keyword evidence="11 15" id="KW-0234">DNA repair</keyword>
<dbReference type="GO" id="GO:0006310">
    <property type="term" value="P:DNA recombination"/>
    <property type="evidence" value="ECO:0007669"/>
    <property type="project" value="UniProtKB-KW"/>
</dbReference>
<gene>
    <name evidence="17" type="ORF">CIPAW_01G262000</name>
    <name evidence="18" type="ORF">I3842_01G263800</name>
</gene>
<dbReference type="InterPro" id="IPR006164">
    <property type="entry name" value="DNA_bd_Ku70/Ku80"/>
</dbReference>
<keyword evidence="10 15" id="KW-0233">DNA recombination</keyword>
<evidence type="ECO:0000313" key="17">
    <source>
        <dbReference type="EMBL" id="KAG6669694.1"/>
    </source>
</evidence>
<dbReference type="GO" id="GO:0042162">
    <property type="term" value="F:telomeric DNA binding"/>
    <property type="evidence" value="ECO:0007669"/>
    <property type="project" value="InterPro"/>
</dbReference>
<keyword evidence="19" id="KW-1185">Reference proteome</keyword>
<dbReference type="FunFam" id="3.40.50.410:FF:000102">
    <property type="entry name" value="ATP-dependent DNA helicase 2 subunit KU80"/>
    <property type="match status" value="1"/>
</dbReference>
<dbReference type="Pfam" id="PF08785">
    <property type="entry name" value="Ku_PK_bind"/>
    <property type="match status" value="1"/>
</dbReference>
<evidence type="ECO:0000256" key="12">
    <source>
        <dbReference type="ARBA" id="ARBA00023242"/>
    </source>
</evidence>
<dbReference type="FunFam" id="1.10.1600.10:FF:000002">
    <property type="entry name" value="X-ray repair cross-complementing protein 5"/>
    <property type="match status" value="1"/>
</dbReference>
<evidence type="ECO:0000256" key="5">
    <source>
        <dbReference type="ARBA" id="ARBA00022763"/>
    </source>
</evidence>
<evidence type="ECO:0000256" key="11">
    <source>
        <dbReference type="ARBA" id="ARBA00023204"/>
    </source>
</evidence>
<protein>
    <recommendedName>
        <fullName evidence="14 15">ATP-dependent DNA helicase 2 subunit KU80</fullName>
        <ecNumber evidence="3 15">3.6.4.12</ecNumber>
    </recommendedName>
</protein>
<evidence type="ECO:0000256" key="10">
    <source>
        <dbReference type="ARBA" id="ARBA00023172"/>
    </source>
</evidence>
<keyword evidence="6 15" id="KW-0378">Hydrolase</keyword>
<dbReference type="FunFam" id="1.25.40.240:FF:000001">
    <property type="entry name" value="X-ray repair cross-complementing protein 5"/>
    <property type="match status" value="1"/>
</dbReference>
<accession>A0A8T1RRX6</accession>
<comment type="function">
    <text evidence="15">Single-stranded DNA-dependent ATP-dependent helicase.</text>
</comment>
<evidence type="ECO:0000256" key="8">
    <source>
        <dbReference type="ARBA" id="ARBA00022840"/>
    </source>
</evidence>
<dbReference type="GO" id="GO:0016787">
    <property type="term" value="F:hydrolase activity"/>
    <property type="evidence" value="ECO:0007669"/>
    <property type="project" value="UniProtKB-KW"/>
</dbReference>
<keyword evidence="8 15" id="KW-0067">ATP-binding</keyword>
<dbReference type="Pfam" id="PF03730">
    <property type="entry name" value="Ku_C"/>
    <property type="match status" value="1"/>
</dbReference>
<reference evidence="18" key="2">
    <citation type="submission" date="2021-01" db="EMBL/GenBank/DDBJ databases">
        <authorList>
            <person name="Lovell J.T."/>
            <person name="Bentley N."/>
            <person name="Bhattarai G."/>
            <person name="Jenkins J.W."/>
            <person name="Sreedasyam A."/>
            <person name="Alarcon Y."/>
            <person name="Bock C."/>
            <person name="Boston L."/>
            <person name="Carlson J."/>
            <person name="Cervantes K."/>
            <person name="Clermont K."/>
            <person name="Krom N."/>
            <person name="Kubenka K."/>
            <person name="Mamidi S."/>
            <person name="Mattison C."/>
            <person name="Monteros M."/>
            <person name="Pisani C."/>
            <person name="Plott C."/>
            <person name="Rajasekar S."/>
            <person name="Rhein H.S."/>
            <person name="Rohla C."/>
            <person name="Song M."/>
            <person name="Hilaire R.S."/>
            <person name="Shu S."/>
            <person name="Wells L."/>
            <person name="Wang X."/>
            <person name="Webber J."/>
            <person name="Heerema R.J."/>
            <person name="Klein P."/>
            <person name="Conner P."/>
            <person name="Grauke L."/>
            <person name="Grimwood J."/>
            <person name="Schmutz J."/>
            <person name="Randall J.J."/>
        </authorList>
    </citation>
    <scope>NUCLEOTIDE SEQUENCE</scope>
    <source>
        <tissue evidence="18">Leaf</tissue>
    </source>
</reference>
<evidence type="ECO:0000256" key="7">
    <source>
        <dbReference type="ARBA" id="ARBA00022806"/>
    </source>
</evidence>
<evidence type="ECO:0000313" key="18">
    <source>
        <dbReference type="EMBL" id="KAG6734234.1"/>
    </source>
</evidence>
<dbReference type="GO" id="GO:0043564">
    <property type="term" value="C:Ku70:Ku80 complex"/>
    <property type="evidence" value="ECO:0007669"/>
    <property type="project" value="InterPro"/>
</dbReference>
<dbReference type="GO" id="GO:0006303">
    <property type="term" value="P:double-strand break repair via nonhomologous end joining"/>
    <property type="evidence" value="ECO:0007669"/>
    <property type="project" value="InterPro"/>
</dbReference>
<keyword evidence="7 15" id="KW-0347">Helicase</keyword>
<dbReference type="InterPro" id="IPR005160">
    <property type="entry name" value="Ku_C"/>
</dbReference>
<organism evidence="17 19">
    <name type="scientific">Carya illinoinensis</name>
    <name type="common">Pecan</name>
    <dbReference type="NCBI Taxonomy" id="32201"/>
    <lineage>
        <taxon>Eukaryota</taxon>
        <taxon>Viridiplantae</taxon>
        <taxon>Streptophyta</taxon>
        <taxon>Embryophyta</taxon>
        <taxon>Tracheophyta</taxon>
        <taxon>Spermatophyta</taxon>
        <taxon>Magnoliopsida</taxon>
        <taxon>eudicotyledons</taxon>
        <taxon>Gunneridae</taxon>
        <taxon>Pentapetalae</taxon>
        <taxon>rosids</taxon>
        <taxon>fabids</taxon>
        <taxon>Fagales</taxon>
        <taxon>Juglandaceae</taxon>
        <taxon>Carya</taxon>
    </lineage>
</organism>
<evidence type="ECO:0000256" key="3">
    <source>
        <dbReference type="ARBA" id="ARBA00012551"/>
    </source>
</evidence>
<dbReference type="AlphaFoldDB" id="A0A8T1RRX6"/>
<comment type="subcellular location">
    <subcellularLocation>
        <location evidence="1 15">Nucleus</location>
    </subcellularLocation>
</comment>
<dbReference type="SMART" id="SM00559">
    <property type="entry name" value="Ku78"/>
    <property type="match status" value="1"/>
</dbReference>
<dbReference type="GO" id="GO:0003690">
    <property type="term" value="F:double-stranded DNA binding"/>
    <property type="evidence" value="ECO:0007669"/>
    <property type="project" value="TreeGrafter"/>
</dbReference>
<evidence type="ECO:0000313" key="19">
    <source>
        <dbReference type="Proteomes" id="UP000811609"/>
    </source>
</evidence>
<dbReference type="GO" id="GO:0003678">
    <property type="term" value="F:DNA helicase activity"/>
    <property type="evidence" value="ECO:0007669"/>
    <property type="project" value="UniProtKB-EC"/>
</dbReference>
<dbReference type="InterPro" id="IPR024193">
    <property type="entry name" value="Ku80"/>
</dbReference>
<evidence type="ECO:0000256" key="9">
    <source>
        <dbReference type="ARBA" id="ARBA00023125"/>
    </source>
</evidence>
<feature type="domain" description="Ku" evidence="16">
    <location>
        <begin position="278"/>
        <end position="419"/>
    </location>
</feature>
<dbReference type="GO" id="GO:0003684">
    <property type="term" value="F:damaged DNA binding"/>
    <property type="evidence" value="ECO:0007669"/>
    <property type="project" value="InterPro"/>
</dbReference>
<evidence type="ECO:0000256" key="13">
    <source>
        <dbReference type="ARBA" id="ARBA00047995"/>
    </source>
</evidence>
<dbReference type="CDD" id="cd00873">
    <property type="entry name" value="KU80"/>
    <property type="match status" value="1"/>
</dbReference>
<evidence type="ECO:0000256" key="6">
    <source>
        <dbReference type="ARBA" id="ARBA00022801"/>
    </source>
</evidence>
<dbReference type="EC" id="3.6.4.12" evidence="3 15"/>
<keyword evidence="9 15" id="KW-0238">DNA-binding</keyword>
<name>A0A8T1RRX6_CARIL</name>
<dbReference type="EMBL" id="CM031809">
    <property type="protein sequence ID" value="KAG6669694.1"/>
    <property type="molecule type" value="Genomic_DNA"/>
</dbReference>
<comment type="similarity">
    <text evidence="2 15">Belongs to the ku80 family.</text>
</comment>
<keyword evidence="5 15" id="KW-0227">DNA damage</keyword>
<dbReference type="Pfam" id="PF03731">
    <property type="entry name" value="Ku_N"/>
    <property type="match status" value="1"/>
</dbReference>
<dbReference type="Proteomes" id="UP000811246">
    <property type="component" value="Chromosome 1"/>
</dbReference>
<proteinExistence type="inferred from homology"/>
<dbReference type="Pfam" id="PF02735">
    <property type="entry name" value="Ku"/>
    <property type="match status" value="1"/>
</dbReference>
<dbReference type="EMBL" id="CM031825">
    <property type="protein sequence ID" value="KAG6734234.1"/>
    <property type="molecule type" value="Genomic_DNA"/>
</dbReference>
<comment type="catalytic activity">
    <reaction evidence="13 15">
        <text>ATP + H2O = ADP + phosphate + H(+)</text>
        <dbReference type="Rhea" id="RHEA:13065"/>
        <dbReference type="ChEBI" id="CHEBI:15377"/>
        <dbReference type="ChEBI" id="CHEBI:15378"/>
        <dbReference type="ChEBI" id="CHEBI:30616"/>
        <dbReference type="ChEBI" id="CHEBI:43474"/>
        <dbReference type="ChEBI" id="CHEBI:456216"/>
        <dbReference type="EC" id="3.6.4.12"/>
    </reaction>
</comment>
<evidence type="ECO:0000256" key="15">
    <source>
        <dbReference type="PIRNR" id="PIRNR016570"/>
    </source>
</evidence>
<dbReference type="InterPro" id="IPR005161">
    <property type="entry name" value="Ku_N"/>
</dbReference>
<dbReference type="PIRSF" id="PIRSF016570">
    <property type="entry name" value="Ku80"/>
    <property type="match status" value="1"/>
</dbReference>
<dbReference type="GO" id="GO:0000723">
    <property type="term" value="P:telomere maintenance"/>
    <property type="evidence" value="ECO:0007669"/>
    <property type="project" value="InterPro"/>
</dbReference>
<evidence type="ECO:0000256" key="4">
    <source>
        <dbReference type="ARBA" id="ARBA00022741"/>
    </source>
</evidence>